<gene>
    <name evidence="3" type="ORF">QBC37DRAFT_45606</name>
</gene>
<feature type="region of interest" description="Disordered" evidence="1">
    <location>
        <begin position="439"/>
        <end position="493"/>
    </location>
</feature>
<comment type="caution">
    <text evidence="3">The sequence shown here is derived from an EMBL/GenBank/DDBJ whole genome shotgun (WGS) entry which is preliminary data.</text>
</comment>
<feature type="region of interest" description="Disordered" evidence="1">
    <location>
        <begin position="531"/>
        <end position="576"/>
    </location>
</feature>
<proteinExistence type="predicted"/>
<dbReference type="PANTHER" id="PTHR38788">
    <property type="entry name" value="CLR5 DOMAIN-CONTAINING PROTEIN"/>
    <property type="match status" value="1"/>
</dbReference>
<feature type="compositionally biased region" description="Low complexity" evidence="1">
    <location>
        <begin position="540"/>
        <end position="566"/>
    </location>
</feature>
<keyword evidence="4" id="KW-1185">Reference proteome</keyword>
<dbReference type="InterPro" id="IPR025676">
    <property type="entry name" value="Clr5_dom"/>
</dbReference>
<evidence type="ECO:0000256" key="1">
    <source>
        <dbReference type="SAM" id="MobiDB-lite"/>
    </source>
</evidence>
<feature type="compositionally biased region" description="Low complexity" evidence="1">
    <location>
        <begin position="151"/>
        <end position="165"/>
    </location>
</feature>
<dbReference type="EMBL" id="MU858059">
    <property type="protein sequence ID" value="KAK4217428.1"/>
    <property type="molecule type" value="Genomic_DNA"/>
</dbReference>
<sequence length="650" mass="72925">MNRPDQSPLQQQPAGWAGGDEWDEYRATIQDLYLSQNLSLKEVMKRMEEEHGFKATQRMYKTRIKSWGLDKNFKESEVVELFRLQKERERLGKTATTYWIRGREVDWERVLSYVKRKGLNMAVLINTAPQSPSSGEVSCRTPTPEDVEQRSMLAMSPASSSASTSVGTRTPVSAMHYRPPSPHEVRGPLPPPQPYRAPSTSSSSGSFSTQRPETIHRLQSFLSRIYETVLYEDGDKSWGTTEYWLRNARSQEWVMTARYKLALYKDFIRSETARGAPEVLRFRAINRSFAMLEPLSGGVIGSRMFYLVSFFYAFAETSPFQNPFATTARQLLEALEASSAVPSLSSLAAASENVRYSSRDEDHDMEGSEPDYNNNAPPRTPRFADGQASFQESAGRFLAAVLSRMVKMLGLTLPSESLLLLEGTKDGYPLLPPSDAWRYPPPIIQRPAAAHPSPSPPHHPSSSSRHQPRHHHHHHHHAQHLSPHPDTTTTLGRPDLQVTASMLDHAVWVLAAQRKDARAEEMLLSLLSAVDNNRDPAPTTPTTSSSIPSSPSNNSSSFIFSTSSPSETGGGRNSPHYYSSREAKVLARCAHYHLSRICQRRAAAAPMAPMGDRDREQWAGRAREHFVRAVRGSLLFDSFLGWEEVEFLFA</sequence>
<dbReference type="Pfam" id="PF14420">
    <property type="entry name" value="Clr5"/>
    <property type="match status" value="1"/>
</dbReference>
<organism evidence="3 4">
    <name type="scientific">Rhypophila decipiens</name>
    <dbReference type="NCBI Taxonomy" id="261697"/>
    <lineage>
        <taxon>Eukaryota</taxon>
        <taxon>Fungi</taxon>
        <taxon>Dikarya</taxon>
        <taxon>Ascomycota</taxon>
        <taxon>Pezizomycotina</taxon>
        <taxon>Sordariomycetes</taxon>
        <taxon>Sordariomycetidae</taxon>
        <taxon>Sordariales</taxon>
        <taxon>Naviculisporaceae</taxon>
        <taxon>Rhypophila</taxon>
    </lineage>
</organism>
<evidence type="ECO:0000313" key="4">
    <source>
        <dbReference type="Proteomes" id="UP001301769"/>
    </source>
</evidence>
<reference evidence="3" key="1">
    <citation type="journal article" date="2023" name="Mol. Phylogenet. Evol.">
        <title>Genome-scale phylogeny and comparative genomics of the fungal order Sordariales.</title>
        <authorList>
            <person name="Hensen N."/>
            <person name="Bonometti L."/>
            <person name="Westerberg I."/>
            <person name="Brannstrom I.O."/>
            <person name="Guillou S."/>
            <person name="Cros-Aarteil S."/>
            <person name="Calhoun S."/>
            <person name="Haridas S."/>
            <person name="Kuo A."/>
            <person name="Mondo S."/>
            <person name="Pangilinan J."/>
            <person name="Riley R."/>
            <person name="LaButti K."/>
            <person name="Andreopoulos B."/>
            <person name="Lipzen A."/>
            <person name="Chen C."/>
            <person name="Yan M."/>
            <person name="Daum C."/>
            <person name="Ng V."/>
            <person name="Clum A."/>
            <person name="Steindorff A."/>
            <person name="Ohm R.A."/>
            <person name="Martin F."/>
            <person name="Silar P."/>
            <person name="Natvig D.O."/>
            <person name="Lalanne C."/>
            <person name="Gautier V."/>
            <person name="Ament-Velasquez S.L."/>
            <person name="Kruys A."/>
            <person name="Hutchinson M.I."/>
            <person name="Powell A.J."/>
            <person name="Barry K."/>
            <person name="Miller A.N."/>
            <person name="Grigoriev I.V."/>
            <person name="Debuchy R."/>
            <person name="Gladieux P."/>
            <person name="Hiltunen Thoren M."/>
            <person name="Johannesson H."/>
        </authorList>
    </citation>
    <scope>NUCLEOTIDE SEQUENCE</scope>
    <source>
        <strain evidence="3">PSN293</strain>
    </source>
</reference>
<dbReference type="Proteomes" id="UP001301769">
    <property type="component" value="Unassembled WGS sequence"/>
</dbReference>
<dbReference type="AlphaFoldDB" id="A0AAN6YDS1"/>
<reference evidence="3" key="2">
    <citation type="submission" date="2023-05" db="EMBL/GenBank/DDBJ databases">
        <authorList>
            <consortium name="Lawrence Berkeley National Laboratory"/>
            <person name="Steindorff A."/>
            <person name="Hensen N."/>
            <person name="Bonometti L."/>
            <person name="Westerberg I."/>
            <person name="Brannstrom I.O."/>
            <person name="Guillou S."/>
            <person name="Cros-Aarteil S."/>
            <person name="Calhoun S."/>
            <person name="Haridas S."/>
            <person name="Kuo A."/>
            <person name="Mondo S."/>
            <person name="Pangilinan J."/>
            <person name="Riley R."/>
            <person name="Labutti K."/>
            <person name="Andreopoulos B."/>
            <person name="Lipzen A."/>
            <person name="Chen C."/>
            <person name="Yanf M."/>
            <person name="Daum C."/>
            <person name="Ng V."/>
            <person name="Clum A."/>
            <person name="Ohm R."/>
            <person name="Martin F."/>
            <person name="Silar P."/>
            <person name="Natvig D."/>
            <person name="Lalanne C."/>
            <person name="Gautier V."/>
            <person name="Ament-Velasquez S.L."/>
            <person name="Kruys A."/>
            <person name="Hutchinson M.I."/>
            <person name="Powell A.J."/>
            <person name="Barry K."/>
            <person name="Miller A.N."/>
            <person name="Grigoriev I.V."/>
            <person name="Debuchy R."/>
            <person name="Gladieux P."/>
            <person name="Thoren M.H."/>
            <person name="Johannesson H."/>
        </authorList>
    </citation>
    <scope>NUCLEOTIDE SEQUENCE</scope>
    <source>
        <strain evidence="3">PSN293</strain>
    </source>
</reference>
<feature type="compositionally biased region" description="Basic and acidic residues" evidence="1">
    <location>
        <begin position="357"/>
        <end position="366"/>
    </location>
</feature>
<dbReference type="PANTHER" id="PTHR38788:SF3">
    <property type="entry name" value="CLR5 DOMAIN-CONTAINING PROTEIN"/>
    <property type="match status" value="1"/>
</dbReference>
<feature type="domain" description="Clr5" evidence="2">
    <location>
        <begin position="20"/>
        <end position="71"/>
    </location>
</feature>
<protein>
    <recommendedName>
        <fullName evidence="2">Clr5 domain-containing protein</fullName>
    </recommendedName>
</protein>
<feature type="region of interest" description="Disordered" evidence="1">
    <location>
        <begin position="129"/>
        <end position="212"/>
    </location>
</feature>
<accession>A0AAN6YDS1</accession>
<feature type="region of interest" description="Disordered" evidence="1">
    <location>
        <begin position="352"/>
        <end position="385"/>
    </location>
</feature>
<feature type="compositionally biased region" description="Low complexity" evidence="1">
    <location>
        <begin position="199"/>
        <end position="209"/>
    </location>
</feature>
<feature type="compositionally biased region" description="Basic residues" evidence="1">
    <location>
        <begin position="466"/>
        <end position="479"/>
    </location>
</feature>
<evidence type="ECO:0000313" key="3">
    <source>
        <dbReference type="EMBL" id="KAK4217428.1"/>
    </source>
</evidence>
<name>A0AAN6YDS1_9PEZI</name>
<evidence type="ECO:0000259" key="2">
    <source>
        <dbReference type="Pfam" id="PF14420"/>
    </source>
</evidence>